<feature type="region of interest" description="Disordered" evidence="1">
    <location>
        <begin position="264"/>
        <end position="294"/>
    </location>
</feature>
<dbReference type="RefSeq" id="XP_067804795.1">
    <property type="nucleotide sequence ID" value="XM_067946004.1"/>
</dbReference>
<protein>
    <submittedName>
        <fullName evidence="2">Uncharacterized protein</fullName>
    </submittedName>
</protein>
<evidence type="ECO:0000256" key="1">
    <source>
        <dbReference type="SAM" id="MobiDB-lite"/>
    </source>
</evidence>
<reference evidence="2" key="1">
    <citation type="journal article" date="2023" name="Nat. Microbiol.">
        <title>Babesia duncani multi-omics identifies virulence factors and drug targets.</title>
        <authorList>
            <person name="Singh P."/>
            <person name="Lonardi S."/>
            <person name="Liang Q."/>
            <person name="Vydyam P."/>
            <person name="Khabirova E."/>
            <person name="Fang T."/>
            <person name="Gihaz S."/>
            <person name="Thekkiniath J."/>
            <person name="Munshi M."/>
            <person name="Abel S."/>
            <person name="Ciampossin L."/>
            <person name="Batugedara G."/>
            <person name="Gupta M."/>
            <person name="Lu X.M."/>
            <person name="Lenz T."/>
            <person name="Chakravarty S."/>
            <person name="Cornillot E."/>
            <person name="Hu Y."/>
            <person name="Ma W."/>
            <person name="Gonzalez L.M."/>
            <person name="Sanchez S."/>
            <person name="Estrada K."/>
            <person name="Sanchez-Flores A."/>
            <person name="Montero E."/>
            <person name="Harb O.S."/>
            <person name="Le Roch K.G."/>
            <person name="Mamoun C.B."/>
        </authorList>
    </citation>
    <scope>NUCLEOTIDE SEQUENCE</scope>
    <source>
        <strain evidence="2">WA1</strain>
    </source>
</reference>
<dbReference type="Proteomes" id="UP001214638">
    <property type="component" value="Unassembled WGS sequence"/>
</dbReference>
<dbReference type="GeneID" id="94335255"/>
<comment type="caution">
    <text evidence="2">The sequence shown here is derived from an EMBL/GenBank/DDBJ whole genome shotgun (WGS) entry which is preliminary data.</text>
</comment>
<dbReference type="KEGG" id="bdw:94335255"/>
<accession>A0AAD9PP54</accession>
<feature type="compositionally biased region" description="Gly residues" evidence="1">
    <location>
        <begin position="283"/>
        <end position="294"/>
    </location>
</feature>
<proteinExistence type="predicted"/>
<sequence>MTHFYKRGFIKRWQSSDSACINKGFRALFLEHFHRKRFKEIIALFHDLLHLPLVLDIDAFMIAIRSCCHHLPVNPSLYTLMMNTLRVYGPSYFVKDFYFTGLLQAIEQLGFMDLGKADPSGNVVCFNPIAYNMSKVDRFNLVYDDLLAILLHAGEFDKVVHGYLEKHSILEHLTTSTRFNPDRLLKLNKNPMVSLENTEASAANLIKAMVDKDAKRFDINPLAIDKDLESIARPNVKYRAVQQWLIFRHALCNFYASSNLVHAPQKDAPAPPCRADKPEGGVKEPGGGVKEPGGGVKELEMLERLQETWPLLKPHTHLLASYMERLSNVHFFGKAPRDHSICSPEAFMDCIEKRARLDGAEVAKFINAPLGETFLKARNDSGANSRANRIKELIASIRGCTRGERIWIGDIIKSMIQILRLGLDGVAGANLFFMILPWVRHIQWARFYVFACAFEADFERANVQALDALLDFMRYMDHEAEPALYGRFFGLCNTQMQYNYIFKHCRLLVAGGSVGSGAAILKGRVSFELHYNALVACKISGRSVYFILYARATAPGSAAPCFTIAPDAGPLQAHSLFNLDKSKASLGGFWALYSGRQIKCCTS</sequence>
<gene>
    <name evidence="2" type="ORF">BdWA1_000957</name>
</gene>
<dbReference type="AlphaFoldDB" id="A0AAD9PP54"/>
<organism evidence="2 3">
    <name type="scientific">Babesia duncani</name>
    <dbReference type="NCBI Taxonomy" id="323732"/>
    <lineage>
        <taxon>Eukaryota</taxon>
        <taxon>Sar</taxon>
        <taxon>Alveolata</taxon>
        <taxon>Apicomplexa</taxon>
        <taxon>Aconoidasida</taxon>
        <taxon>Piroplasmida</taxon>
        <taxon>Babesiidae</taxon>
        <taxon>Babesia</taxon>
    </lineage>
</organism>
<name>A0AAD9PP54_9APIC</name>
<evidence type="ECO:0000313" key="2">
    <source>
        <dbReference type="EMBL" id="KAK2197953.1"/>
    </source>
</evidence>
<keyword evidence="3" id="KW-1185">Reference proteome</keyword>
<evidence type="ECO:0000313" key="3">
    <source>
        <dbReference type="Proteomes" id="UP001214638"/>
    </source>
</evidence>
<dbReference type="EMBL" id="JALLKP010000001">
    <property type="protein sequence ID" value="KAK2197953.1"/>
    <property type="molecule type" value="Genomic_DNA"/>
</dbReference>